<feature type="domain" description="Choloylglycine hydrolase/NAAA C-terminal" evidence="3">
    <location>
        <begin position="2"/>
        <end position="336"/>
    </location>
</feature>
<dbReference type="AlphaFoldDB" id="A0A9Q8Q4I9"/>
<organism evidence="4 5">
    <name type="scientific">Moellerella wisconsensis</name>
    <dbReference type="NCBI Taxonomy" id="158849"/>
    <lineage>
        <taxon>Bacteria</taxon>
        <taxon>Pseudomonadati</taxon>
        <taxon>Pseudomonadota</taxon>
        <taxon>Gammaproteobacteria</taxon>
        <taxon>Enterobacterales</taxon>
        <taxon>Morganellaceae</taxon>
        <taxon>Moellerella</taxon>
    </lineage>
</organism>
<sequence length="355" mass="40481">MCTNFHLKSQDNTIVVGRSMDNEMLMSPAFYIHPRNKPLVNEGFFIGNNRGIASQNSIYGYVGININSLSSPNKDLFNKLKDINLRNIVVDGMNEMGLSAGFLYMPGTKYQQPFNKNSDIKIHLLCHWVLANYADVYEVKKKLPDHHVCWYLNLDFLFPFYLAVVDRMGNSIVIEFKNGEMLISDNPVGVSTNEPWFDWHLENLNNYAFLHPYTQKPFMMGKHKILPFEGGGSFSLPNQGSSVGRFVHTAYQKHFLIELKDSDDAFNAATHMLNSIDHPPGMILDIENSNESIEGKIDVTRWAAIKNLTDGIFALRIYNNMRFRAIDLAKIDFNTINAQILELSILSSVEFIEPK</sequence>
<dbReference type="PANTHER" id="PTHR35527">
    <property type="entry name" value="CHOLOYLGLYCINE HYDROLASE"/>
    <property type="match status" value="1"/>
</dbReference>
<dbReference type="EMBL" id="CP093245">
    <property type="protein sequence ID" value="UNH32112.1"/>
    <property type="molecule type" value="Genomic_DNA"/>
</dbReference>
<proteinExistence type="inferred from homology"/>
<keyword evidence="2 4" id="KW-0378">Hydrolase</keyword>
<dbReference type="Gene3D" id="3.60.60.10">
    <property type="entry name" value="Penicillin V Acylase, Chain A"/>
    <property type="match status" value="1"/>
</dbReference>
<dbReference type="Proteomes" id="UP000829116">
    <property type="component" value="Chromosome"/>
</dbReference>
<evidence type="ECO:0000259" key="3">
    <source>
        <dbReference type="Pfam" id="PF02275"/>
    </source>
</evidence>
<evidence type="ECO:0000256" key="2">
    <source>
        <dbReference type="ARBA" id="ARBA00022801"/>
    </source>
</evidence>
<evidence type="ECO:0000313" key="4">
    <source>
        <dbReference type="EMBL" id="UNH32112.1"/>
    </source>
</evidence>
<reference evidence="4" key="1">
    <citation type="submission" date="2022-03" db="EMBL/GenBank/DDBJ databases">
        <title>ESBL-producing Moellerella wisconsensis and Escherichia marmotae isolated from wild game meat.</title>
        <authorList>
            <person name="Biggel M."/>
        </authorList>
    </citation>
    <scope>NUCLEOTIDE SEQUENCE</scope>
    <source>
        <strain evidence="4">W51</strain>
    </source>
</reference>
<dbReference type="InterPro" id="IPR029055">
    <property type="entry name" value="Ntn_hydrolases_N"/>
</dbReference>
<comment type="similarity">
    <text evidence="1">Belongs to the peptidase C59 family.</text>
</comment>
<dbReference type="GO" id="GO:0016787">
    <property type="term" value="F:hydrolase activity"/>
    <property type="evidence" value="ECO:0007669"/>
    <property type="project" value="UniProtKB-KW"/>
</dbReference>
<dbReference type="PANTHER" id="PTHR35527:SF2">
    <property type="entry name" value="HYDROLASE"/>
    <property type="match status" value="1"/>
</dbReference>
<accession>A0A9Q8Q4I9</accession>
<dbReference type="Pfam" id="PF02275">
    <property type="entry name" value="CBAH"/>
    <property type="match status" value="1"/>
</dbReference>
<dbReference type="InterPro" id="IPR029132">
    <property type="entry name" value="CBAH/NAAA_C"/>
</dbReference>
<protein>
    <submittedName>
        <fullName evidence="4">Linear amide C-N hydrolase</fullName>
    </submittedName>
</protein>
<evidence type="ECO:0000313" key="5">
    <source>
        <dbReference type="Proteomes" id="UP000829116"/>
    </source>
</evidence>
<gene>
    <name evidence="4" type="ORF">MNY72_07480</name>
</gene>
<dbReference type="SUPFAM" id="SSF56235">
    <property type="entry name" value="N-terminal nucleophile aminohydrolases (Ntn hydrolases)"/>
    <property type="match status" value="1"/>
</dbReference>
<dbReference type="InterPro" id="IPR052193">
    <property type="entry name" value="Peptidase_C59"/>
</dbReference>
<name>A0A9Q8Q4I9_9GAMM</name>
<dbReference type="GeneID" id="79717109"/>
<evidence type="ECO:0000256" key="1">
    <source>
        <dbReference type="ARBA" id="ARBA00006625"/>
    </source>
</evidence>
<dbReference type="RefSeq" id="WP_052956442.1">
    <property type="nucleotide sequence ID" value="NZ_CAWMFK010000095.1"/>
</dbReference>